<proteinExistence type="inferred from homology"/>
<feature type="signal peptide" evidence="19">
    <location>
        <begin position="1"/>
        <end position="35"/>
    </location>
</feature>
<feature type="transmembrane region" description="Helical" evidence="18">
    <location>
        <begin position="403"/>
        <end position="424"/>
    </location>
</feature>
<feature type="transmembrane region" description="Helical" evidence="18">
    <location>
        <begin position="216"/>
        <end position="234"/>
    </location>
</feature>
<evidence type="ECO:0000256" key="15">
    <source>
        <dbReference type="ARBA" id="ARBA00023136"/>
    </source>
</evidence>
<evidence type="ECO:0000256" key="18">
    <source>
        <dbReference type="SAM" id="Phobius"/>
    </source>
</evidence>
<name>A0A2J7RFW1_9NEOP</name>
<gene>
    <name evidence="21" type="ORF">B7P43_G05629</name>
</gene>
<dbReference type="Pfam" id="PF01699">
    <property type="entry name" value="Na_Ca_ex"/>
    <property type="match status" value="2"/>
</dbReference>
<evidence type="ECO:0000256" key="3">
    <source>
        <dbReference type="ARBA" id="ARBA00022448"/>
    </source>
</evidence>
<dbReference type="Gene3D" id="1.20.1420.30">
    <property type="entry name" value="NCX, central ion-binding region"/>
    <property type="match status" value="2"/>
</dbReference>
<keyword evidence="8 19" id="KW-0732">Signal</keyword>
<evidence type="ECO:0000256" key="11">
    <source>
        <dbReference type="ARBA" id="ARBA00022958"/>
    </source>
</evidence>
<dbReference type="OrthoDB" id="2127281at2759"/>
<dbReference type="InterPro" id="IPR004837">
    <property type="entry name" value="NaCa_Exmemb"/>
</dbReference>
<dbReference type="FunCoup" id="A0A2J7RFW1">
    <property type="interactions" value="33"/>
</dbReference>
<evidence type="ECO:0000256" key="9">
    <source>
        <dbReference type="ARBA" id="ARBA00022837"/>
    </source>
</evidence>
<feature type="chain" id="PRO_5014322176" evidence="19">
    <location>
        <begin position="36"/>
        <end position="570"/>
    </location>
</feature>
<evidence type="ECO:0000256" key="17">
    <source>
        <dbReference type="SAM" id="MobiDB-lite"/>
    </source>
</evidence>
<evidence type="ECO:0000259" key="20">
    <source>
        <dbReference type="Pfam" id="PF01699"/>
    </source>
</evidence>
<feature type="transmembrane region" description="Helical" evidence="18">
    <location>
        <begin position="470"/>
        <end position="493"/>
    </location>
</feature>
<keyword evidence="14" id="KW-0406">Ion transport</keyword>
<protein>
    <submittedName>
        <fullName evidence="21">Putative sodium/potassium/calcium exchanger CG1090</fullName>
    </submittedName>
</protein>
<keyword evidence="9" id="KW-0106">Calcium</keyword>
<evidence type="ECO:0000256" key="1">
    <source>
        <dbReference type="ARBA" id="ARBA00004141"/>
    </source>
</evidence>
<organism evidence="21 22">
    <name type="scientific">Cryptotermes secundus</name>
    <dbReference type="NCBI Taxonomy" id="105785"/>
    <lineage>
        <taxon>Eukaryota</taxon>
        <taxon>Metazoa</taxon>
        <taxon>Ecdysozoa</taxon>
        <taxon>Arthropoda</taxon>
        <taxon>Hexapoda</taxon>
        <taxon>Insecta</taxon>
        <taxon>Pterygota</taxon>
        <taxon>Neoptera</taxon>
        <taxon>Polyneoptera</taxon>
        <taxon>Dictyoptera</taxon>
        <taxon>Blattodea</taxon>
        <taxon>Blattoidea</taxon>
        <taxon>Termitoidae</taxon>
        <taxon>Kalotermitidae</taxon>
        <taxon>Cryptotermitinae</taxon>
        <taxon>Cryptotermes</taxon>
    </lineage>
</organism>
<dbReference type="FunFam" id="1.20.1420.30:FF:000009">
    <property type="entry name" value="sodium/potassium/calcium exchanger 5 isoform X2"/>
    <property type="match status" value="1"/>
</dbReference>
<feature type="domain" description="Sodium/calcium exchanger membrane region" evidence="20">
    <location>
        <begin position="114"/>
        <end position="253"/>
    </location>
</feature>
<feature type="transmembrane region" description="Helical" evidence="18">
    <location>
        <begin position="109"/>
        <end position="127"/>
    </location>
</feature>
<dbReference type="GO" id="GO:0005262">
    <property type="term" value="F:calcium channel activity"/>
    <property type="evidence" value="ECO:0007669"/>
    <property type="project" value="TreeGrafter"/>
</dbReference>
<dbReference type="InterPro" id="IPR044880">
    <property type="entry name" value="NCX_ion-bd_dom_sf"/>
</dbReference>
<dbReference type="PANTHER" id="PTHR10846:SF74">
    <property type="entry name" value="SODIUM_POTASSIUM_CALCIUM EXCHANGER CG1090-RELATED"/>
    <property type="match status" value="1"/>
</dbReference>
<keyword evidence="5" id="KW-0633">Potassium transport</keyword>
<dbReference type="AlphaFoldDB" id="A0A2J7RFW1"/>
<dbReference type="InParanoid" id="A0A2J7RFW1"/>
<reference evidence="21 22" key="1">
    <citation type="submission" date="2017-12" db="EMBL/GenBank/DDBJ databases">
        <title>Hemimetabolous genomes reveal molecular basis of termite eusociality.</title>
        <authorList>
            <person name="Harrison M.C."/>
            <person name="Jongepier E."/>
            <person name="Robertson H.M."/>
            <person name="Arning N."/>
            <person name="Bitard-Feildel T."/>
            <person name="Chao H."/>
            <person name="Childers C.P."/>
            <person name="Dinh H."/>
            <person name="Doddapaneni H."/>
            <person name="Dugan S."/>
            <person name="Gowin J."/>
            <person name="Greiner C."/>
            <person name="Han Y."/>
            <person name="Hu H."/>
            <person name="Hughes D.S.T."/>
            <person name="Huylmans A.-K."/>
            <person name="Kemena C."/>
            <person name="Kremer L.P.M."/>
            <person name="Lee S.L."/>
            <person name="Lopez-Ezquerra A."/>
            <person name="Mallet L."/>
            <person name="Monroy-Kuhn J.M."/>
            <person name="Moser A."/>
            <person name="Murali S.C."/>
            <person name="Muzny D.M."/>
            <person name="Otani S."/>
            <person name="Piulachs M.-D."/>
            <person name="Poelchau M."/>
            <person name="Qu J."/>
            <person name="Schaub F."/>
            <person name="Wada-Katsumata A."/>
            <person name="Worley K.C."/>
            <person name="Xie Q."/>
            <person name="Ylla G."/>
            <person name="Poulsen M."/>
            <person name="Gibbs R.A."/>
            <person name="Schal C."/>
            <person name="Richards S."/>
            <person name="Belles X."/>
            <person name="Korb J."/>
            <person name="Bornberg-Bauer E."/>
        </authorList>
    </citation>
    <scope>NUCLEOTIDE SEQUENCE [LARGE SCALE GENOMIC DNA]</scope>
    <source>
        <tissue evidence="21">Whole body</tissue>
    </source>
</reference>
<dbReference type="GO" id="GO:0008273">
    <property type="term" value="F:calcium, potassium:sodium antiporter activity"/>
    <property type="evidence" value="ECO:0007669"/>
    <property type="project" value="TreeGrafter"/>
</dbReference>
<evidence type="ECO:0000256" key="5">
    <source>
        <dbReference type="ARBA" id="ARBA00022538"/>
    </source>
</evidence>
<dbReference type="STRING" id="105785.A0A2J7RFW1"/>
<keyword evidence="10" id="KW-0769">Symport</keyword>
<keyword evidence="4" id="KW-0050">Antiport</keyword>
<accession>A0A2J7RFW1</accession>
<comment type="subcellular location">
    <subcellularLocation>
        <location evidence="1">Membrane</location>
        <topology evidence="1">Multi-pass membrane protein</topology>
    </subcellularLocation>
</comment>
<dbReference type="GO" id="GO:0006874">
    <property type="term" value="P:intracellular calcium ion homeostasis"/>
    <property type="evidence" value="ECO:0007669"/>
    <property type="project" value="TreeGrafter"/>
</dbReference>
<feature type="compositionally biased region" description="Polar residues" evidence="17">
    <location>
        <begin position="296"/>
        <end position="314"/>
    </location>
</feature>
<evidence type="ECO:0000256" key="2">
    <source>
        <dbReference type="ARBA" id="ARBA00005364"/>
    </source>
</evidence>
<evidence type="ECO:0000256" key="7">
    <source>
        <dbReference type="ARBA" id="ARBA00022692"/>
    </source>
</evidence>
<evidence type="ECO:0000256" key="4">
    <source>
        <dbReference type="ARBA" id="ARBA00022449"/>
    </source>
</evidence>
<comment type="similarity">
    <text evidence="2">Belongs to the Ca(2+):cation antiporter (CaCA) (TC 2.A.19) family. SLC24A subfamily.</text>
</comment>
<keyword evidence="13" id="KW-0915">Sodium</keyword>
<dbReference type="EMBL" id="NEVH01004410">
    <property type="protein sequence ID" value="PNF39724.1"/>
    <property type="molecule type" value="Genomic_DNA"/>
</dbReference>
<dbReference type="InterPro" id="IPR004481">
    <property type="entry name" value="K/Na/Ca-exchanger"/>
</dbReference>
<dbReference type="GO" id="GO:0005886">
    <property type="term" value="C:plasma membrane"/>
    <property type="evidence" value="ECO:0007669"/>
    <property type="project" value="TreeGrafter"/>
</dbReference>
<evidence type="ECO:0000256" key="16">
    <source>
        <dbReference type="ARBA" id="ARBA00023201"/>
    </source>
</evidence>
<feature type="transmembrane region" description="Helical" evidence="18">
    <location>
        <begin position="535"/>
        <end position="553"/>
    </location>
</feature>
<keyword evidence="11" id="KW-0630">Potassium</keyword>
<keyword evidence="15 18" id="KW-0472">Membrane</keyword>
<keyword evidence="7 18" id="KW-0812">Transmembrane</keyword>
<keyword evidence="16" id="KW-0739">Sodium transport</keyword>
<evidence type="ECO:0000256" key="13">
    <source>
        <dbReference type="ARBA" id="ARBA00023053"/>
    </source>
</evidence>
<evidence type="ECO:0000256" key="19">
    <source>
        <dbReference type="SAM" id="SignalP"/>
    </source>
</evidence>
<keyword evidence="3" id="KW-0813">Transport</keyword>
<dbReference type="FunFam" id="1.20.1420.30:FF:000018">
    <property type="entry name" value="Sodium/potassium/calcium exchanger 2"/>
    <property type="match status" value="1"/>
</dbReference>
<evidence type="ECO:0000256" key="10">
    <source>
        <dbReference type="ARBA" id="ARBA00022847"/>
    </source>
</evidence>
<sequence>MRRTRHRLRRERWQVTCGLVLIYTLVLHVASNGGAIDVTGIPSAAPTDEKAPEESATFSVESTSVEPTKPAHQRGIPTVHPRRQNCTPPAIEQFPVPLMGPKARKSGGLIIHVLAAVYTFLGLAIVCDDYFVSSLDRICEELKLSPDVAGATFMAAGSSAPELATVVIGVFFAKDDIGISGVIGSAVFNIMFVISVCALCAGTVCHLNWWPLIRDCFFYALSILVMLFTIYNEMISWPESLFMLLMYVGYCLVLHYNPRIEKWAQKLPVPCRQTLPEEESAIVSYRHLEEDRSRRPSYTTPPLTSVDNKLNFSTETDREPGALSQQQQGAPGMPPLVPPLPVTTDYYKPKESRPVEEVSPLVKPTEGGLWAQVSWGITVPIHALCRATIPDCKKERWRHWYPFTFLMSMIWISFYSYIMVWMITVIGSTLGIPDTVMGLTFMAAGVSVPDALSSLAVVKEGYGDMAVSNAVGSNVFDILICLGLPWFIQTAIIKPGSHVNVYSKGLTYSTLSLLSTVLFLVVATHLNGWKLDKKYGLILMVWYLLFITFASLYELNVFGDLNPPECPSNY</sequence>
<evidence type="ECO:0000313" key="22">
    <source>
        <dbReference type="Proteomes" id="UP000235965"/>
    </source>
</evidence>
<evidence type="ECO:0000313" key="21">
    <source>
        <dbReference type="EMBL" id="PNF39724.1"/>
    </source>
</evidence>
<evidence type="ECO:0000256" key="8">
    <source>
        <dbReference type="ARBA" id="ARBA00022729"/>
    </source>
</evidence>
<evidence type="ECO:0000256" key="14">
    <source>
        <dbReference type="ARBA" id="ARBA00023065"/>
    </source>
</evidence>
<dbReference type="Proteomes" id="UP000235965">
    <property type="component" value="Unassembled WGS sequence"/>
</dbReference>
<dbReference type="NCBIfam" id="TIGR00367">
    <property type="entry name" value="calcium/sodium antiporter"/>
    <property type="match status" value="1"/>
</dbReference>
<feature type="transmembrane region" description="Helical" evidence="18">
    <location>
        <begin position="505"/>
        <end position="523"/>
    </location>
</feature>
<feature type="compositionally biased region" description="Polar residues" evidence="17">
    <location>
        <begin position="56"/>
        <end position="66"/>
    </location>
</feature>
<keyword evidence="22" id="KW-1185">Reference proteome</keyword>
<feature type="region of interest" description="Disordered" evidence="17">
    <location>
        <begin position="292"/>
        <end position="339"/>
    </location>
</feature>
<dbReference type="GO" id="GO:0015293">
    <property type="term" value="F:symporter activity"/>
    <property type="evidence" value="ECO:0007669"/>
    <property type="project" value="UniProtKB-KW"/>
</dbReference>
<feature type="region of interest" description="Disordered" evidence="17">
    <location>
        <begin position="45"/>
        <end position="84"/>
    </location>
</feature>
<feature type="transmembrane region" description="Helical" evidence="18">
    <location>
        <begin position="240"/>
        <end position="257"/>
    </location>
</feature>
<evidence type="ECO:0000256" key="12">
    <source>
        <dbReference type="ARBA" id="ARBA00022989"/>
    </source>
</evidence>
<keyword evidence="6" id="KW-0109">Calcium transport</keyword>
<comment type="caution">
    <text evidence="21">The sequence shown here is derived from an EMBL/GenBank/DDBJ whole genome shotgun (WGS) entry which is preliminary data.</text>
</comment>
<evidence type="ECO:0000256" key="6">
    <source>
        <dbReference type="ARBA" id="ARBA00022568"/>
    </source>
</evidence>
<keyword evidence="12 18" id="KW-1133">Transmembrane helix</keyword>
<dbReference type="PANTHER" id="PTHR10846">
    <property type="entry name" value="SODIUM/POTASSIUM/CALCIUM EXCHANGER"/>
    <property type="match status" value="1"/>
</dbReference>
<feature type="transmembrane region" description="Helical" evidence="18">
    <location>
        <begin position="179"/>
        <end position="204"/>
    </location>
</feature>
<feature type="transmembrane region" description="Helical" evidence="18">
    <location>
        <begin position="436"/>
        <end position="458"/>
    </location>
</feature>
<feature type="domain" description="Sodium/calcium exchanger membrane region" evidence="20">
    <location>
        <begin position="401"/>
        <end position="550"/>
    </location>
</feature>